<feature type="region of interest" description="Disordered" evidence="1">
    <location>
        <begin position="549"/>
        <end position="617"/>
    </location>
</feature>
<feature type="transmembrane region" description="Helical" evidence="2">
    <location>
        <begin position="300"/>
        <end position="320"/>
    </location>
</feature>
<feature type="transmembrane region" description="Helical" evidence="2">
    <location>
        <begin position="384"/>
        <end position="407"/>
    </location>
</feature>
<feature type="signal peptide" evidence="3">
    <location>
        <begin position="1"/>
        <end position="28"/>
    </location>
</feature>
<dbReference type="AlphaFoldDB" id="A0A7X0LTU1"/>
<comment type="caution">
    <text evidence="4">The sequence shown here is derived from an EMBL/GenBank/DDBJ whole genome shotgun (WGS) entry which is preliminary data.</text>
</comment>
<organism evidence="4 5">
    <name type="scientific">Streptomyces candidus</name>
    <dbReference type="NCBI Taxonomy" id="67283"/>
    <lineage>
        <taxon>Bacteria</taxon>
        <taxon>Bacillati</taxon>
        <taxon>Actinomycetota</taxon>
        <taxon>Actinomycetes</taxon>
        <taxon>Kitasatosporales</taxon>
        <taxon>Streptomycetaceae</taxon>
        <taxon>Streptomyces</taxon>
    </lineage>
</organism>
<feature type="chain" id="PRO_5039043771" evidence="3">
    <location>
        <begin position="29"/>
        <end position="617"/>
    </location>
</feature>
<keyword evidence="2" id="KW-0472">Membrane</keyword>
<gene>
    <name evidence="4" type="ORF">HNQ79_005908</name>
</gene>
<keyword evidence="2" id="KW-1133">Transmembrane helix</keyword>
<proteinExistence type="predicted"/>
<feature type="transmembrane region" description="Helical" evidence="2">
    <location>
        <begin position="353"/>
        <end position="372"/>
    </location>
</feature>
<dbReference type="EMBL" id="JACHEM010000021">
    <property type="protein sequence ID" value="MBB6439396.1"/>
    <property type="molecule type" value="Genomic_DNA"/>
</dbReference>
<evidence type="ECO:0000256" key="1">
    <source>
        <dbReference type="SAM" id="MobiDB-lite"/>
    </source>
</evidence>
<keyword evidence="2" id="KW-0812">Transmembrane</keyword>
<evidence type="ECO:0000313" key="4">
    <source>
        <dbReference type="EMBL" id="MBB6439396.1"/>
    </source>
</evidence>
<evidence type="ECO:0000313" key="5">
    <source>
        <dbReference type="Proteomes" id="UP000540423"/>
    </source>
</evidence>
<dbReference type="Proteomes" id="UP000540423">
    <property type="component" value="Unassembled WGS sequence"/>
</dbReference>
<sequence>MARHLARLVTLLAAVLIVLASGTSIALAGAKPPDPYPKELSHGERIGINEQTGEYCDMDAANQKDRLNCRAPVDCEDFPAGSTVCQGEMSNDPKESRVFELNELKRWEKKADKNAPNYKKHHDHLVKCVKTDEKPFAECNREAAGLYPPPAKTPLDWVAGKVSEMAANALEEAASVLGHSVVWVLKQFAEAFNEISTINLATTGIGPMLGITTGLSLIIATFMLLVQFSKLAVSQSGGPLVTAVVGLAKYGVILGVYLLATQVALNWSDILSTALINYTFDGASPGGNAAQAMEKQLGSLFAGLVGGGGAVAAGGALITGSGIAPTAVGFVIIISILCILAIGALWIEMLVRQAGIMILLVMTPIALAGSMSDATKDWWPKTRNALIALILMKPTIVIVFSIGFAAMSTAEGVRNVIVGLIIFIVAGVSWPVLAKFIVVSSNGDGNSAASGMISSVGSSVSSMFGGNQSSLSGAGTSGGGANYTKALEGENATSSDGGGSGGFWSKAIKGSKGGSVMGKAAGVAGVGLQVAAMGKDMAESGFQNAAAHAGLGTPAQGGRHVVVPPRNGEGSPSTAASAPAEPAPLPQETPAPPSPRPSGSGAGGVPATPAPTSTDGS</sequence>
<feature type="transmembrane region" description="Helical" evidence="2">
    <location>
        <begin position="413"/>
        <end position="433"/>
    </location>
</feature>
<feature type="compositionally biased region" description="Low complexity" evidence="1">
    <location>
        <begin position="571"/>
        <end position="580"/>
    </location>
</feature>
<feature type="transmembrane region" description="Helical" evidence="2">
    <location>
        <begin position="205"/>
        <end position="228"/>
    </location>
</feature>
<name>A0A7X0LTU1_9ACTN</name>
<keyword evidence="3" id="KW-0732">Signal</keyword>
<accession>A0A7X0LTU1</accession>
<feature type="transmembrane region" description="Helical" evidence="2">
    <location>
        <begin position="327"/>
        <end position="347"/>
    </location>
</feature>
<protein>
    <submittedName>
        <fullName evidence="4">Uncharacterized protein</fullName>
    </submittedName>
</protein>
<feature type="transmembrane region" description="Helical" evidence="2">
    <location>
        <begin position="240"/>
        <end position="260"/>
    </location>
</feature>
<feature type="compositionally biased region" description="Pro residues" evidence="1">
    <location>
        <begin position="581"/>
        <end position="596"/>
    </location>
</feature>
<dbReference type="RefSeq" id="WP_185035946.1">
    <property type="nucleotide sequence ID" value="NZ_JACHEM010000021.1"/>
</dbReference>
<evidence type="ECO:0000256" key="2">
    <source>
        <dbReference type="SAM" id="Phobius"/>
    </source>
</evidence>
<keyword evidence="5" id="KW-1185">Reference proteome</keyword>
<feature type="compositionally biased region" description="Low complexity" evidence="1">
    <location>
        <begin position="605"/>
        <end position="617"/>
    </location>
</feature>
<reference evidence="4 5" key="1">
    <citation type="submission" date="2020-08" db="EMBL/GenBank/DDBJ databases">
        <title>Genomic Encyclopedia of Type Strains, Phase IV (KMG-IV): sequencing the most valuable type-strain genomes for metagenomic binning, comparative biology and taxonomic classification.</title>
        <authorList>
            <person name="Goeker M."/>
        </authorList>
    </citation>
    <scope>NUCLEOTIDE SEQUENCE [LARGE SCALE GENOMIC DNA]</scope>
    <source>
        <strain evidence="4 5">DSM 40141</strain>
    </source>
</reference>
<evidence type="ECO:0000256" key="3">
    <source>
        <dbReference type="SAM" id="SignalP"/>
    </source>
</evidence>